<name>A0A402BKX5_9CHLR</name>
<reference evidence="2" key="1">
    <citation type="submission" date="2018-12" db="EMBL/GenBank/DDBJ databases">
        <title>Tengunoibacter tsumagoiensis gen. nov., sp. nov., Dictyobacter kobayashii sp. nov., D. alpinus sp. nov., and D. joshuensis sp. nov. and description of Dictyobacteraceae fam. nov. within the order Ktedonobacterales isolated from Tengu-no-mugimeshi.</title>
        <authorList>
            <person name="Wang C.M."/>
            <person name="Zheng Y."/>
            <person name="Sakai Y."/>
            <person name="Toyoda A."/>
            <person name="Minakuchi Y."/>
            <person name="Abe K."/>
            <person name="Yokota A."/>
            <person name="Yabe S."/>
        </authorList>
    </citation>
    <scope>NUCLEOTIDE SEQUENCE [LARGE SCALE GENOMIC DNA]</scope>
    <source>
        <strain evidence="2">Uno16</strain>
    </source>
</reference>
<evidence type="ECO:0000313" key="1">
    <source>
        <dbReference type="EMBL" id="GCE32015.1"/>
    </source>
</evidence>
<organism evidence="1 2">
    <name type="scientific">Dictyobacter alpinus</name>
    <dbReference type="NCBI Taxonomy" id="2014873"/>
    <lineage>
        <taxon>Bacteria</taxon>
        <taxon>Bacillati</taxon>
        <taxon>Chloroflexota</taxon>
        <taxon>Ktedonobacteria</taxon>
        <taxon>Ktedonobacterales</taxon>
        <taxon>Dictyobacteraceae</taxon>
        <taxon>Dictyobacter</taxon>
    </lineage>
</organism>
<proteinExistence type="predicted"/>
<sequence length="125" mass="14455">MAFDLNTEIVVDYRQTFPERRGETLLHFGNSWNQEDRLRYEQRAMHVVQKLAERHYICQPGKRSGDTGLVELVRVVEQTGFTYDDLRPVPPDRLAQRLAQLVPYPVTQETVQVSGQAQIVVCVEI</sequence>
<dbReference type="Proteomes" id="UP000287171">
    <property type="component" value="Unassembled WGS sequence"/>
</dbReference>
<dbReference type="EMBL" id="BIFT01000003">
    <property type="protein sequence ID" value="GCE32015.1"/>
    <property type="molecule type" value="Genomic_DNA"/>
</dbReference>
<keyword evidence="2" id="KW-1185">Reference proteome</keyword>
<gene>
    <name evidence="1" type="ORF">KDA_74990</name>
</gene>
<evidence type="ECO:0000313" key="2">
    <source>
        <dbReference type="Proteomes" id="UP000287171"/>
    </source>
</evidence>
<accession>A0A402BKX5</accession>
<protein>
    <submittedName>
        <fullName evidence="1">Uncharacterized protein</fullName>
    </submittedName>
</protein>
<dbReference type="AlphaFoldDB" id="A0A402BKX5"/>
<dbReference type="RefSeq" id="WP_126632033.1">
    <property type="nucleotide sequence ID" value="NZ_BIFT01000003.1"/>
</dbReference>
<comment type="caution">
    <text evidence="1">The sequence shown here is derived from an EMBL/GenBank/DDBJ whole genome shotgun (WGS) entry which is preliminary data.</text>
</comment>